<reference evidence="1 2" key="1">
    <citation type="submission" date="2022-10" db="EMBL/GenBank/DDBJ databases">
        <title>Defluviimonas sp. nov., isolated from ocean surface sediments.</title>
        <authorList>
            <person name="He W."/>
            <person name="Wang L."/>
            <person name="Zhang D.-F."/>
        </authorList>
    </citation>
    <scope>NUCLEOTIDE SEQUENCE [LARGE SCALE GENOMIC DNA]</scope>
    <source>
        <strain evidence="1 2">WL0050</strain>
    </source>
</reference>
<keyword evidence="2" id="KW-1185">Reference proteome</keyword>
<organism evidence="1 2">
    <name type="scientific">Albidovulum litorale</name>
    <dbReference type="NCBI Taxonomy" id="2984134"/>
    <lineage>
        <taxon>Bacteria</taxon>
        <taxon>Pseudomonadati</taxon>
        <taxon>Pseudomonadota</taxon>
        <taxon>Alphaproteobacteria</taxon>
        <taxon>Rhodobacterales</taxon>
        <taxon>Paracoccaceae</taxon>
        <taxon>Albidovulum</taxon>
    </lineage>
</organism>
<dbReference type="EC" id="2.1.1.-" evidence="1"/>
<evidence type="ECO:0000313" key="1">
    <source>
        <dbReference type="EMBL" id="MCV2873364.1"/>
    </source>
</evidence>
<proteinExistence type="predicted"/>
<dbReference type="GO" id="GO:0032259">
    <property type="term" value="P:methylation"/>
    <property type="evidence" value="ECO:0007669"/>
    <property type="project" value="UniProtKB-KW"/>
</dbReference>
<dbReference type="InterPro" id="IPR029063">
    <property type="entry name" value="SAM-dependent_MTases_sf"/>
</dbReference>
<gene>
    <name evidence="1" type="ORF">OEZ71_13780</name>
</gene>
<dbReference type="Proteomes" id="UP001652564">
    <property type="component" value="Unassembled WGS sequence"/>
</dbReference>
<keyword evidence="1" id="KW-0808">Transferase</keyword>
<keyword evidence="1" id="KW-0489">Methyltransferase</keyword>
<comment type="caution">
    <text evidence="1">The sequence shown here is derived from an EMBL/GenBank/DDBJ whole genome shotgun (WGS) entry which is preliminary data.</text>
</comment>
<protein>
    <submittedName>
        <fullName evidence="1">Class I SAM-dependent methyltransferase</fullName>
        <ecNumber evidence="1">2.1.1.-</ecNumber>
    </submittedName>
</protein>
<accession>A0ABT2ZQE1</accession>
<dbReference type="EMBL" id="JAOWKZ010000003">
    <property type="protein sequence ID" value="MCV2873364.1"/>
    <property type="molecule type" value="Genomic_DNA"/>
</dbReference>
<dbReference type="SUPFAM" id="SSF53335">
    <property type="entry name" value="S-adenosyl-L-methionine-dependent methyltransferases"/>
    <property type="match status" value="1"/>
</dbReference>
<dbReference type="PANTHER" id="PTHR43591">
    <property type="entry name" value="METHYLTRANSFERASE"/>
    <property type="match status" value="1"/>
</dbReference>
<sequence length="269" mass="29205">MSTHSASFVGDIPRHYDNGLGPNIFVDYAEAIAEECCKEKPRRVVELAAGTGILSQMLRSGLPREAALLVTDLNAPMLDVAKTKLSGAENVDYAVVDAMDLPFENATFDLMACQFGVMFFPDKAASFREAARVLKQGGRYVFNVWSAMDDNPFSLVAHDVGKRFFPTNPPGFYKVPFHYGDPEGVISDLGSAGWSSIGHKTIRLQKAIVNPEAFATALVFGNPLIDEIRERGDVDPDEVAAAMLAALQEAFGPCGMTMPLSSTTFVCRK</sequence>
<name>A0ABT2ZQE1_9RHOB</name>
<dbReference type="RefSeq" id="WP_263740572.1">
    <property type="nucleotide sequence ID" value="NZ_JAOWKZ010000003.1"/>
</dbReference>
<dbReference type="Pfam" id="PF01209">
    <property type="entry name" value="Ubie_methyltran"/>
    <property type="match status" value="1"/>
</dbReference>
<dbReference type="Gene3D" id="3.40.50.150">
    <property type="entry name" value="Vaccinia Virus protein VP39"/>
    <property type="match status" value="1"/>
</dbReference>
<dbReference type="GO" id="GO:0008168">
    <property type="term" value="F:methyltransferase activity"/>
    <property type="evidence" value="ECO:0007669"/>
    <property type="project" value="UniProtKB-KW"/>
</dbReference>
<evidence type="ECO:0000313" key="2">
    <source>
        <dbReference type="Proteomes" id="UP001652564"/>
    </source>
</evidence>
<dbReference type="CDD" id="cd02440">
    <property type="entry name" value="AdoMet_MTases"/>
    <property type="match status" value="1"/>
</dbReference>